<name>A0AAN8VQA6_9MAGN</name>
<keyword evidence="1" id="KW-0175">Coiled coil</keyword>
<dbReference type="PANTHER" id="PTHR33431">
    <property type="entry name" value="ENABLED-LIKE PROTEIN (DUF1635)"/>
    <property type="match status" value="1"/>
</dbReference>
<keyword evidence="3" id="KW-1185">Reference proteome</keyword>
<reference evidence="2 3" key="1">
    <citation type="submission" date="2023-12" db="EMBL/GenBank/DDBJ databases">
        <title>A high-quality genome assembly for Dillenia turbinata (Dilleniales).</title>
        <authorList>
            <person name="Chanderbali A."/>
        </authorList>
    </citation>
    <scope>NUCLEOTIDE SEQUENCE [LARGE SCALE GENOMIC DNA]</scope>
    <source>
        <strain evidence="2">LSX21</strain>
        <tissue evidence="2">Leaf</tissue>
    </source>
</reference>
<dbReference type="InterPro" id="IPR012862">
    <property type="entry name" value="DUF1635"/>
</dbReference>
<sequence>MEEVGSLWSPQESIEELKQRLLLTTYELETTRNEAVEEMRKSKENVKQLLNLLMIAYQERDEARDQLQKLLNKVVIPTSPNDCCFTMFPHENPLIKPIKANSSITESNSLSSPEFSNIDAVSSPELSNINLGDLNNIGYVTHQTLGQEFIATTSTRTFDHGTIVIDNLVRGKTLPQKGRLLQAVMEAGPLLQTLMVAGPLPRWRNPPPLQSFHIPPVGIKGCETTTLVDQEPVANFANVVVPKTDSSFGLWQTCSSSMLNFMSGGSSSNSDVRIIISYSMPDGPLPSGSYKQPSWNPYVISSVATVCVVFLRLSHYKLLKRHFYALCGLCGFISSGANNRRFLHREANHHDLSLLFQSKGLDCAIIESIPTSQFTKKDGVEMSPRNTGCAVCLGEFEEGERLKFSAKLHSFIPFILHCYLVQIALDLTNVQSDNAVHPEHPESMFPILETLRREDFFRGRAAHYQILRAQIIQNSNVRWNSSNEV</sequence>
<protein>
    <submittedName>
        <fullName evidence="2">Uncharacterized protein</fullName>
    </submittedName>
</protein>
<dbReference type="Proteomes" id="UP001370490">
    <property type="component" value="Unassembled WGS sequence"/>
</dbReference>
<dbReference type="EMBL" id="JBAMMX010000007">
    <property type="protein sequence ID" value="KAK6935914.1"/>
    <property type="molecule type" value="Genomic_DNA"/>
</dbReference>
<gene>
    <name evidence="2" type="ORF">RJ641_032944</name>
</gene>
<dbReference type="Pfam" id="PF07795">
    <property type="entry name" value="DUF1635"/>
    <property type="match status" value="1"/>
</dbReference>
<comment type="caution">
    <text evidence="2">The sequence shown here is derived from an EMBL/GenBank/DDBJ whole genome shotgun (WGS) entry which is preliminary data.</text>
</comment>
<evidence type="ECO:0000313" key="2">
    <source>
        <dbReference type="EMBL" id="KAK6935914.1"/>
    </source>
</evidence>
<organism evidence="2 3">
    <name type="scientific">Dillenia turbinata</name>
    <dbReference type="NCBI Taxonomy" id="194707"/>
    <lineage>
        <taxon>Eukaryota</taxon>
        <taxon>Viridiplantae</taxon>
        <taxon>Streptophyta</taxon>
        <taxon>Embryophyta</taxon>
        <taxon>Tracheophyta</taxon>
        <taxon>Spermatophyta</taxon>
        <taxon>Magnoliopsida</taxon>
        <taxon>eudicotyledons</taxon>
        <taxon>Gunneridae</taxon>
        <taxon>Pentapetalae</taxon>
        <taxon>Dilleniales</taxon>
        <taxon>Dilleniaceae</taxon>
        <taxon>Dillenia</taxon>
    </lineage>
</organism>
<evidence type="ECO:0000313" key="3">
    <source>
        <dbReference type="Proteomes" id="UP001370490"/>
    </source>
</evidence>
<evidence type="ECO:0000256" key="1">
    <source>
        <dbReference type="SAM" id="Coils"/>
    </source>
</evidence>
<feature type="coiled-coil region" evidence="1">
    <location>
        <begin position="14"/>
        <end position="73"/>
    </location>
</feature>
<dbReference type="PANTHER" id="PTHR33431:SF12">
    <property type="entry name" value="HIGH MOBILITY GROUP BOX PROTEIN, PUTATIVE (DUF1635)-RELATED"/>
    <property type="match status" value="1"/>
</dbReference>
<dbReference type="AlphaFoldDB" id="A0AAN8VQA6"/>
<proteinExistence type="predicted"/>
<accession>A0AAN8VQA6</accession>